<reference evidence="2" key="1">
    <citation type="submission" date="2022-02" db="EMBL/GenBank/DDBJ databases">
        <authorList>
            <person name="Henning P.M."/>
            <person name="McCubbin A.G."/>
            <person name="Shore J.S."/>
        </authorList>
    </citation>
    <scope>NUCLEOTIDE SEQUENCE</scope>
    <source>
        <strain evidence="2">F60SS</strain>
        <tissue evidence="2">Leaves</tissue>
    </source>
</reference>
<accession>A0A9Q0F9C4</accession>
<proteinExistence type="predicted"/>
<name>A0A9Q0F9C4_9ROSI</name>
<feature type="region of interest" description="Disordered" evidence="1">
    <location>
        <begin position="1"/>
        <end position="134"/>
    </location>
</feature>
<protein>
    <submittedName>
        <fullName evidence="2">Uncharacterized protein</fullName>
    </submittedName>
</protein>
<sequence length="262" mass="28488">MRPPSLHSNFFSSLKQVEKRLKLETPPPPPHPHPQPLNVSTPTPPPPPLSPPQLQPSIPETNLSSTESLSTPLHLHIDEEPNNGNTSSTLQGSSEAPMAFLSCSQRSSRTQQNPVLKPDQCQPKAVPEPESDELDDIERLMQLLGLADIGRGNGKEGGEKERFLGDVPAGDGECRCGCDGGFYEKIVGVKGPKCKKEVERLDGWIRCFLGNGKEEKREPLKLAFLLLGKAAYESESGGGGFGALEFPATIQEFLKFDPPGEY</sequence>
<feature type="compositionally biased region" description="Polar residues" evidence="1">
    <location>
        <begin position="82"/>
        <end position="94"/>
    </location>
</feature>
<evidence type="ECO:0000313" key="2">
    <source>
        <dbReference type="EMBL" id="KAJ4826625.1"/>
    </source>
</evidence>
<feature type="compositionally biased region" description="Polar residues" evidence="1">
    <location>
        <begin position="102"/>
        <end position="114"/>
    </location>
</feature>
<dbReference type="EMBL" id="JAKUCV010006612">
    <property type="protein sequence ID" value="KAJ4826625.1"/>
    <property type="molecule type" value="Genomic_DNA"/>
</dbReference>
<comment type="caution">
    <text evidence="2">The sequence shown here is derived from an EMBL/GenBank/DDBJ whole genome shotgun (WGS) entry which is preliminary data.</text>
</comment>
<evidence type="ECO:0000256" key="1">
    <source>
        <dbReference type="SAM" id="MobiDB-lite"/>
    </source>
</evidence>
<organism evidence="2 3">
    <name type="scientific">Turnera subulata</name>
    <dbReference type="NCBI Taxonomy" id="218843"/>
    <lineage>
        <taxon>Eukaryota</taxon>
        <taxon>Viridiplantae</taxon>
        <taxon>Streptophyta</taxon>
        <taxon>Embryophyta</taxon>
        <taxon>Tracheophyta</taxon>
        <taxon>Spermatophyta</taxon>
        <taxon>Magnoliopsida</taxon>
        <taxon>eudicotyledons</taxon>
        <taxon>Gunneridae</taxon>
        <taxon>Pentapetalae</taxon>
        <taxon>rosids</taxon>
        <taxon>fabids</taxon>
        <taxon>Malpighiales</taxon>
        <taxon>Passifloraceae</taxon>
        <taxon>Turnera</taxon>
    </lineage>
</organism>
<gene>
    <name evidence="2" type="ORF">Tsubulata_002227</name>
</gene>
<feature type="compositionally biased region" description="Pro residues" evidence="1">
    <location>
        <begin position="25"/>
        <end position="35"/>
    </location>
</feature>
<dbReference type="Proteomes" id="UP001141552">
    <property type="component" value="Unassembled WGS sequence"/>
</dbReference>
<evidence type="ECO:0000313" key="3">
    <source>
        <dbReference type="Proteomes" id="UP001141552"/>
    </source>
</evidence>
<reference evidence="2" key="2">
    <citation type="journal article" date="2023" name="Plants (Basel)">
        <title>Annotation of the Turnera subulata (Passifloraceae) Draft Genome Reveals the S-Locus Evolved after the Divergence of Turneroideae from Passifloroideae in a Stepwise Manner.</title>
        <authorList>
            <person name="Henning P.M."/>
            <person name="Roalson E.H."/>
            <person name="Mir W."/>
            <person name="McCubbin A.G."/>
            <person name="Shore J.S."/>
        </authorList>
    </citation>
    <scope>NUCLEOTIDE SEQUENCE</scope>
    <source>
        <strain evidence="2">F60SS</strain>
    </source>
</reference>
<keyword evidence="3" id="KW-1185">Reference proteome</keyword>
<feature type="compositionally biased region" description="Pro residues" evidence="1">
    <location>
        <begin position="42"/>
        <end position="54"/>
    </location>
</feature>
<dbReference type="AlphaFoldDB" id="A0A9Q0F9C4"/>
<feature type="compositionally biased region" description="Polar residues" evidence="1">
    <location>
        <begin position="1"/>
        <end position="15"/>
    </location>
</feature>
<feature type="compositionally biased region" description="Low complexity" evidence="1">
    <location>
        <begin position="55"/>
        <end position="74"/>
    </location>
</feature>